<dbReference type="AlphaFoldDB" id="A0AAQ3B3D1"/>
<dbReference type="Proteomes" id="UP001219537">
    <property type="component" value="Plasmid p_1"/>
</dbReference>
<name>A0AAQ3B3D1_9VIBR</name>
<accession>A0AAQ3B3D1</accession>
<proteinExistence type="predicted"/>
<dbReference type="EMBL" id="CP117990">
    <property type="protein sequence ID" value="WDG12061.1"/>
    <property type="molecule type" value="Genomic_DNA"/>
</dbReference>
<gene>
    <name evidence="1" type="ORF">PUN50_26955</name>
</gene>
<sequence>MVNIEKVNATLLKLGHAPVTPREWLFIETMNQAVLSLAFIVRWVVSKRDEATDHHADLS</sequence>
<geneLocation type="plasmid" evidence="1 2">
    <name>p_1</name>
</geneLocation>
<organism evidence="1 2">
    <name type="scientific">Vibrio campbellii</name>
    <dbReference type="NCBI Taxonomy" id="680"/>
    <lineage>
        <taxon>Bacteria</taxon>
        <taxon>Pseudomonadati</taxon>
        <taxon>Pseudomonadota</taxon>
        <taxon>Gammaproteobacteria</taxon>
        <taxon>Vibrionales</taxon>
        <taxon>Vibrionaceae</taxon>
        <taxon>Vibrio</taxon>
    </lineage>
</organism>
<reference evidence="1" key="1">
    <citation type="submission" date="2023-02" db="EMBL/GenBank/DDBJ databases">
        <title>Isolation, identification, and genome analysis of Vibrio campbellii in the Penaeus vannamei larvae stage.</title>
        <authorList>
            <person name="Huang T."/>
            <person name="Zhang B."/>
        </authorList>
    </citation>
    <scope>NUCLEOTIDE SEQUENCE</scope>
    <source>
        <strain evidence="1">20220413_1</strain>
        <plasmid evidence="1">p_1</plasmid>
    </source>
</reference>
<evidence type="ECO:0000313" key="1">
    <source>
        <dbReference type="EMBL" id="WDG12061.1"/>
    </source>
</evidence>
<dbReference type="RefSeq" id="WP_104036991.1">
    <property type="nucleotide sequence ID" value="NZ_CP117990.1"/>
</dbReference>
<protein>
    <submittedName>
        <fullName evidence="1">Uncharacterized protein</fullName>
    </submittedName>
</protein>
<keyword evidence="1" id="KW-0614">Plasmid</keyword>
<evidence type="ECO:0000313" key="2">
    <source>
        <dbReference type="Proteomes" id="UP001219537"/>
    </source>
</evidence>